<dbReference type="PANTHER" id="PTHR30146">
    <property type="entry name" value="LACI-RELATED TRANSCRIPTIONAL REPRESSOR"/>
    <property type="match status" value="1"/>
</dbReference>
<evidence type="ECO:0000256" key="1">
    <source>
        <dbReference type="ARBA" id="ARBA00023015"/>
    </source>
</evidence>
<dbReference type="InterPro" id="IPR001761">
    <property type="entry name" value="Peripla_BP/Lac1_sug-bd_dom"/>
</dbReference>
<proteinExistence type="predicted"/>
<keyword evidence="2" id="KW-0238">DNA-binding</keyword>
<dbReference type="InterPro" id="IPR001387">
    <property type="entry name" value="Cro/C1-type_HTH"/>
</dbReference>
<dbReference type="EMBL" id="SAXX01000011">
    <property type="protein sequence ID" value="TXJ33622.1"/>
    <property type="molecule type" value="Genomic_DNA"/>
</dbReference>
<dbReference type="InterPro" id="IPR000843">
    <property type="entry name" value="HTH_LacI"/>
</dbReference>
<sequence length="327" mass="36794">MKLREISEMSGISITTISRMLKNPNSVKESTRLKLANALESNGIEEYVNLDYIRKLILIIPNLNNSFYLDLFNGIIYTVQNKNVPFEIYLSNESIEEEIKIFSRIKNDSGVGVIWIPASEKRDNLPYESDTENIIAIVDRDLNFDSIHIKGLSDNFSAAKQATDLLIEGGGKNPIIITGSPDLSNARERRDGFLESIKNHFLEDNINRVYYGNFNDIQSGYNIVKNLLKDKIAFDSILAANQILAIGILKALNEANLSIPKDVSIIVFDKLTKMEVEGLQISEVVFPAFDIGANTSKVLLEQKSPASLKQIYNYSGRFYLRGSENKE</sequence>
<dbReference type="PANTHER" id="PTHR30146:SF109">
    <property type="entry name" value="HTH-TYPE TRANSCRIPTIONAL REGULATOR GALS"/>
    <property type="match status" value="1"/>
</dbReference>
<name>A0A5C8EAF7_9SPIR</name>
<evidence type="ECO:0000313" key="5">
    <source>
        <dbReference type="EMBL" id="TXJ33622.1"/>
    </source>
</evidence>
<evidence type="ECO:0000256" key="3">
    <source>
        <dbReference type="ARBA" id="ARBA00023163"/>
    </source>
</evidence>
<dbReference type="SUPFAM" id="SSF47413">
    <property type="entry name" value="lambda repressor-like DNA-binding domains"/>
    <property type="match status" value="1"/>
</dbReference>
<evidence type="ECO:0000259" key="4">
    <source>
        <dbReference type="SMART" id="SM00354"/>
    </source>
</evidence>
<reference evidence="5 6" key="1">
    <citation type="journal article" date="1992" name="Lakartidningen">
        <title>[Penicillin V and not amoxicillin is the first choice preparation in acute otitis].</title>
        <authorList>
            <person name="Kamme C."/>
            <person name="Lundgren K."/>
            <person name="Prellner K."/>
        </authorList>
    </citation>
    <scope>NUCLEOTIDE SEQUENCE [LARGE SCALE GENOMIC DNA]</scope>
    <source>
        <strain evidence="5 6">PC5538III-lc</strain>
    </source>
</reference>
<dbReference type="GO" id="GO:0003700">
    <property type="term" value="F:DNA-binding transcription factor activity"/>
    <property type="evidence" value="ECO:0007669"/>
    <property type="project" value="TreeGrafter"/>
</dbReference>
<dbReference type="Gene3D" id="3.40.50.2300">
    <property type="match status" value="2"/>
</dbReference>
<keyword evidence="3" id="KW-0804">Transcription</keyword>
<dbReference type="Pfam" id="PF00532">
    <property type="entry name" value="Peripla_BP_1"/>
    <property type="match status" value="1"/>
</dbReference>
<dbReference type="AlphaFoldDB" id="A0A5C8EAF7"/>
<evidence type="ECO:0000256" key="2">
    <source>
        <dbReference type="ARBA" id="ARBA00023125"/>
    </source>
</evidence>
<dbReference type="CDD" id="cd06267">
    <property type="entry name" value="PBP1_LacI_sugar_binding-like"/>
    <property type="match status" value="1"/>
</dbReference>
<feature type="domain" description="HTH lacI-type" evidence="4">
    <location>
        <begin position="1"/>
        <end position="65"/>
    </location>
</feature>
<gene>
    <name evidence="5" type="ORF">EPJ69_04385</name>
</gene>
<dbReference type="InterPro" id="IPR028082">
    <property type="entry name" value="Peripla_BP_I"/>
</dbReference>
<dbReference type="Pfam" id="PF00356">
    <property type="entry name" value="LacI"/>
    <property type="match status" value="1"/>
</dbReference>
<dbReference type="SUPFAM" id="SSF53822">
    <property type="entry name" value="Periplasmic binding protein-like I"/>
    <property type="match status" value="1"/>
</dbReference>
<comment type="caution">
    <text evidence="5">The sequence shown here is derived from an EMBL/GenBank/DDBJ whole genome shotgun (WGS) entry which is preliminary data.</text>
</comment>
<protein>
    <submittedName>
        <fullName evidence="5">LacI family transcriptional regulator</fullName>
    </submittedName>
</protein>
<dbReference type="SMART" id="SM00354">
    <property type="entry name" value="HTH_LACI"/>
    <property type="match status" value="1"/>
</dbReference>
<dbReference type="Proteomes" id="UP000324707">
    <property type="component" value="Unassembled WGS sequence"/>
</dbReference>
<dbReference type="CDD" id="cd00093">
    <property type="entry name" value="HTH_XRE"/>
    <property type="match status" value="1"/>
</dbReference>
<organism evidence="5 6">
    <name type="scientific">Brachyspira aalborgi</name>
    <dbReference type="NCBI Taxonomy" id="29522"/>
    <lineage>
        <taxon>Bacteria</taxon>
        <taxon>Pseudomonadati</taxon>
        <taxon>Spirochaetota</taxon>
        <taxon>Spirochaetia</taxon>
        <taxon>Brachyspirales</taxon>
        <taxon>Brachyspiraceae</taxon>
        <taxon>Brachyspira</taxon>
    </lineage>
</organism>
<keyword evidence="1" id="KW-0805">Transcription regulation</keyword>
<dbReference type="RefSeq" id="WP_147736337.1">
    <property type="nucleotide sequence ID" value="NZ_SAXX01000011.1"/>
</dbReference>
<evidence type="ECO:0000313" key="6">
    <source>
        <dbReference type="Proteomes" id="UP000324707"/>
    </source>
</evidence>
<accession>A0A5C8EAF7</accession>
<dbReference type="GO" id="GO:0000976">
    <property type="term" value="F:transcription cis-regulatory region binding"/>
    <property type="evidence" value="ECO:0007669"/>
    <property type="project" value="TreeGrafter"/>
</dbReference>
<dbReference type="InterPro" id="IPR010982">
    <property type="entry name" value="Lambda_DNA-bd_dom_sf"/>
</dbReference>